<dbReference type="PANTHER" id="PTHR22953">
    <property type="entry name" value="ACID PHOSPHATASE RELATED"/>
    <property type="match status" value="1"/>
</dbReference>
<proteinExistence type="predicted"/>
<dbReference type="InterPro" id="IPR004843">
    <property type="entry name" value="Calcineurin-like_PHP"/>
</dbReference>
<dbReference type="InterPro" id="IPR039331">
    <property type="entry name" value="PAPs-like"/>
</dbReference>
<evidence type="ECO:0000313" key="4">
    <source>
        <dbReference type="EMBL" id="VGO20818.1"/>
    </source>
</evidence>
<reference evidence="4 5" key="1">
    <citation type="submission" date="2019-04" db="EMBL/GenBank/DDBJ databases">
        <authorList>
            <person name="Van Vliet M D."/>
        </authorList>
    </citation>
    <scope>NUCLEOTIDE SEQUENCE [LARGE SCALE GENOMIC DNA]</scope>
    <source>
        <strain evidence="4 5">F21</strain>
    </source>
</reference>
<feature type="chain" id="PRO_5025481667" description="Calcineurin-like phosphoesterase domain-containing protein" evidence="2">
    <location>
        <begin position="24"/>
        <end position="396"/>
    </location>
</feature>
<evidence type="ECO:0000259" key="3">
    <source>
        <dbReference type="Pfam" id="PF00149"/>
    </source>
</evidence>
<dbReference type="Gene3D" id="3.60.21.10">
    <property type="match status" value="1"/>
</dbReference>
<dbReference type="GO" id="GO:0003993">
    <property type="term" value="F:acid phosphatase activity"/>
    <property type="evidence" value="ECO:0007669"/>
    <property type="project" value="InterPro"/>
</dbReference>
<gene>
    <name evidence="4" type="ORF">SCARR_02885</name>
</gene>
<feature type="signal peptide" evidence="2">
    <location>
        <begin position="1"/>
        <end position="23"/>
    </location>
</feature>
<dbReference type="Pfam" id="PF00149">
    <property type="entry name" value="Metallophos"/>
    <property type="match status" value="1"/>
</dbReference>
<dbReference type="EMBL" id="CAAHFH010000002">
    <property type="protein sequence ID" value="VGO20818.1"/>
    <property type="molecule type" value="Genomic_DNA"/>
</dbReference>
<sequence length="396" mass="44105">MSMNKRSFLGTTGLLGAAALAFANEERVGEGNAASLVGVGPYLQNVDDTGATVMWLTNVKCHSWVEWGETDALGKKAQMIVDGQVAANNTLNRIRLAGLRPGRRYFYRICSREITRYGPYKVEWGRLENSEIKSFETANPDSDALKCIFFNDIHDNLPLFSKLVEQVDGLDYDLSIFNGDCFNDPATEEKVLRSLATYNQGINAASTPVVYLRGNHEIRGAYSRQWPGLVDNPGGKQYFALSRGPVRFIFLDCGEDKADSHWAYSGLNDFEGFHREQAEWLEQEIVKPEFTQAKYRVLVHHIPIYGLNPDSFNPWKTLWGPILNRAGFDMSIHGHTHRAAIHPPHTAGDHNYPVIIGGGKKMGDGTVTILEVNKDGLSATILDAHGEKTEGYLVEK</sequence>
<accession>A0A6C2UL38</accession>
<dbReference type="SUPFAM" id="SSF49363">
    <property type="entry name" value="Purple acid phosphatase, N-terminal domain"/>
    <property type="match status" value="1"/>
</dbReference>
<dbReference type="Proteomes" id="UP000346198">
    <property type="component" value="Unassembled WGS sequence"/>
</dbReference>
<dbReference type="SUPFAM" id="SSF56300">
    <property type="entry name" value="Metallo-dependent phosphatases"/>
    <property type="match status" value="1"/>
</dbReference>
<dbReference type="Gene3D" id="2.60.40.380">
    <property type="entry name" value="Purple acid phosphatase-like, N-terminal"/>
    <property type="match status" value="1"/>
</dbReference>
<protein>
    <recommendedName>
        <fullName evidence="3">Calcineurin-like phosphoesterase domain-containing protein</fullName>
    </recommendedName>
</protein>
<dbReference type="PANTHER" id="PTHR22953:SF153">
    <property type="entry name" value="PURPLE ACID PHOSPHATASE"/>
    <property type="match status" value="1"/>
</dbReference>
<feature type="domain" description="Calcineurin-like phosphoesterase" evidence="3">
    <location>
        <begin position="146"/>
        <end position="338"/>
    </location>
</feature>
<keyword evidence="5" id="KW-1185">Reference proteome</keyword>
<evidence type="ECO:0000313" key="5">
    <source>
        <dbReference type="Proteomes" id="UP000346198"/>
    </source>
</evidence>
<keyword evidence="1 2" id="KW-0732">Signal</keyword>
<dbReference type="InterPro" id="IPR008963">
    <property type="entry name" value="Purple_acid_Pase-like_N"/>
</dbReference>
<dbReference type="GO" id="GO:0046872">
    <property type="term" value="F:metal ion binding"/>
    <property type="evidence" value="ECO:0007669"/>
    <property type="project" value="InterPro"/>
</dbReference>
<name>A0A6C2UL38_9BACT</name>
<organism evidence="4 5">
    <name type="scientific">Pontiella sulfatireligans</name>
    <dbReference type="NCBI Taxonomy" id="2750658"/>
    <lineage>
        <taxon>Bacteria</taxon>
        <taxon>Pseudomonadati</taxon>
        <taxon>Kiritimatiellota</taxon>
        <taxon>Kiritimatiellia</taxon>
        <taxon>Kiritimatiellales</taxon>
        <taxon>Pontiellaceae</taxon>
        <taxon>Pontiella</taxon>
    </lineage>
</organism>
<evidence type="ECO:0000256" key="2">
    <source>
        <dbReference type="SAM" id="SignalP"/>
    </source>
</evidence>
<evidence type="ECO:0000256" key="1">
    <source>
        <dbReference type="ARBA" id="ARBA00022729"/>
    </source>
</evidence>
<dbReference type="InterPro" id="IPR029052">
    <property type="entry name" value="Metallo-depent_PP-like"/>
</dbReference>
<dbReference type="CDD" id="cd00838">
    <property type="entry name" value="MPP_superfamily"/>
    <property type="match status" value="1"/>
</dbReference>
<dbReference type="AlphaFoldDB" id="A0A6C2UL38"/>